<dbReference type="OrthoDB" id="10029320at2759"/>
<evidence type="ECO:0000256" key="5">
    <source>
        <dbReference type="ARBA" id="ARBA00023002"/>
    </source>
</evidence>
<accession>A0A0D2FEN1</accession>
<dbReference type="InterPro" id="IPR036396">
    <property type="entry name" value="Cyt_P450_sf"/>
</dbReference>
<dbReference type="AlphaFoldDB" id="A0A0D2FEN1"/>
<comment type="cofactor">
    <cofactor evidence="1 8">
        <name>heme</name>
        <dbReference type="ChEBI" id="CHEBI:30413"/>
    </cofactor>
</comment>
<dbReference type="PANTHER" id="PTHR24291">
    <property type="entry name" value="CYTOCHROME P450 FAMILY 4"/>
    <property type="match status" value="1"/>
</dbReference>
<dbReference type="STRING" id="348802.A0A0D2FEN1"/>
<dbReference type="InterPro" id="IPR002403">
    <property type="entry name" value="Cyt_P450_E_grp-IV"/>
</dbReference>
<dbReference type="PRINTS" id="PR00465">
    <property type="entry name" value="EP450IV"/>
</dbReference>
<dbReference type="SUPFAM" id="SSF48264">
    <property type="entry name" value="Cytochrome P450"/>
    <property type="match status" value="1"/>
</dbReference>
<evidence type="ECO:0000256" key="6">
    <source>
        <dbReference type="ARBA" id="ARBA00023004"/>
    </source>
</evidence>
<sequence>MLKRGPQNHPVKAAIDLFLQAYLDEKFGATNTASSELVPDFMSLAVDNVKSLLLGGHDTTASAIAYIIALLSEPENKDAFERVRMKHDSVFGPNPQEAAEKLMTDHPKLRNTLPLTTAAIKEAMRLFPPALSSRTTTPGHPLRFVTFNGRTLPIAGQQILISHYDMGQREDLWPEPPKFNLDRYSPGVPQVKHAWRSFEKGPRGCAGLELAKMEMRIVHVLLARELDVELAFPDDAPRAPSGHGVAGGRGYQIIEFAAKPVGHMPMPVRRREKANI</sequence>
<comment type="similarity">
    <text evidence="2">Belongs to the cytochrome P450 family.</text>
</comment>
<evidence type="ECO:0000256" key="3">
    <source>
        <dbReference type="ARBA" id="ARBA00022617"/>
    </source>
</evidence>
<keyword evidence="3 8" id="KW-0349">Heme</keyword>
<dbReference type="InterPro" id="IPR001128">
    <property type="entry name" value="Cyt_P450"/>
</dbReference>
<reference evidence="9 10" key="1">
    <citation type="submission" date="2015-01" db="EMBL/GenBank/DDBJ databases">
        <title>The Genome Sequence of Exophiala xenobiotica CBS118157.</title>
        <authorList>
            <consortium name="The Broad Institute Genomics Platform"/>
            <person name="Cuomo C."/>
            <person name="de Hoog S."/>
            <person name="Gorbushina A."/>
            <person name="Stielow B."/>
            <person name="Teixiera M."/>
            <person name="Abouelleil A."/>
            <person name="Chapman S.B."/>
            <person name="Priest M."/>
            <person name="Young S.K."/>
            <person name="Wortman J."/>
            <person name="Nusbaum C."/>
            <person name="Birren B."/>
        </authorList>
    </citation>
    <scope>NUCLEOTIDE SEQUENCE [LARGE SCALE GENOMIC DNA]</scope>
    <source>
        <strain evidence="9 10">CBS 118157</strain>
    </source>
</reference>
<dbReference type="GO" id="GO:0016705">
    <property type="term" value="F:oxidoreductase activity, acting on paired donors, with incorporation or reduction of molecular oxygen"/>
    <property type="evidence" value="ECO:0007669"/>
    <property type="project" value="InterPro"/>
</dbReference>
<dbReference type="GO" id="GO:0004497">
    <property type="term" value="F:monooxygenase activity"/>
    <property type="evidence" value="ECO:0007669"/>
    <property type="project" value="UniProtKB-KW"/>
</dbReference>
<keyword evidence="6 8" id="KW-0408">Iron</keyword>
<protein>
    <recommendedName>
        <fullName evidence="11">Cytochrome P450</fullName>
    </recommendedName>
</protein>
<feature type="binding site" description="axial binding residue" evidence="8">
    <location>
        <position position="205"/>
    </location>
    <ligand>
        <name>heme</name>
        <dbReference type="ChEBI" id="CHEBI:30413"/>
    </ligand>
    <ligandPart>
        <name>Fe</name>
        <dbReference type="ChEBI" id="CHEBI:18248"/>
    </ligandPart>
</feature>
<evidence type="ECO:0000256" key="1">
    <source>
        <dbReference type="ARBA" id="ARBA00001971"/>
    </source>
</evidence>
<evidence type="ECO:0000256" key="2">
    <source>
        <dbReference type="ARBA" id="ARBA00010617"/>
    </source>
</evidence>
<keyword evidence="5" id="KW-0560">Oxidoreductase</keyword>
<organism evidence="9 10">
    <name type="scientific">Exophiala xenobiotica</name>
    <dbReference type="NCBI Taxonomy" id="348802"/>
    <lineage>
        <taxon>Eukaryota</taxon>
        <taxon>Fungi</taxon>
        <taxon>Dikarya</taxon>
        <taxon>Ascomycota</taxon>
        <taxon>Pezizomycotina</taxon>
        <taxon>Eurotiomycetes</taxon>
        <taxon>Chaetothyriomycetidae</taxon>
        <taxon>Chaetothyriales</taxon>
        <taxon>Herpotrichiellaceae</taxon>
        <taxon>Exophiala</taxon>
    </lineage>
</organism>
<evidence type="ECO:0008006" key="11">
    <source>
        <dbReference type="Google" id="ProtNLM"/>
    </source>
</evidence>
<keyword evidence="4 8" id="KW-0479">Metal-binding</keyword>
<dbReference type="EMBL" id="KN847318">
    <property type="protein sequence ID" value="KIW58534.1"/>
    <property type="molecule type" value="Genomic_DNA"/>
</dbReference>
<evidence type="ECO:0000313" key="9">
    <source>
        <dbReference type="EMBL" id="KIW58534.1"/>
    </source>
</evidence>
<keyword evidence="10" id="KW-1185">Reference proteome</keyword>
<dbReference type="Proteomes" id="UP000054342">
    <property type="component" value="Unassembled WGS sequence"/>
</dbReference>
<keyword evidence="7" id="KW-0503">Monooxygenase</keyword>
<dbReference type="GeneID" id="25324952"/>
<dbReference type="Pfam" id="PF00067">
    <property type="entry name" value="p450"/>
    <property type="match status" value="1"/>
</dbReference>
<evidence type="ECO:0000313" key="10">
    <source>
        <dbReference type="Proteomes" id="UP000054342"/>
    </source>
</evidence>
<dbReference type="HOGENOM" id="CLU_082801_0_0_1"/>
<dbReference type="InterPro" id="IPR050196">
    <property type="entry name" value="Cytochrome_P450_Monoox"/>
</dbReference>
<proteinExistence type="inferred from homology"/>
<evidence type="ECO:0000256" key="8">
    <source>
        <dbReference type="PIRSR" id="PIRSR602403-1"/>
    </source>
</evidence>
<dbReference type="RefSeq" id="XP_013319118.1">
    <property type="nucleotide sequence ID" value="XM_013463664.1"/>
</dbReference>
<evidence type="ECO:0000256" key="7">
    <source>
        <dbReference type="ARBA" id="ARBA00023033"/>
    </source>
</evidence>
<dbReference type="GO" id="GO:0005506">
    <property type="term" value="F:iron ion binding"/>
    <property type="evidence" value="ECO:0007669"/>
    <property type="project" value="InterPro"/>
</dbReference>
<dbReference type="GO" id="GO:0020037">
    <property type="term" value="F:heme binding"/>
    <property type="evidence" value="ECO:0007669"/>
    <property type="project" value="InterPro"/>
</dbReference>
<dbReference type="PRINTS" id="PR00385">
    <property type="entry name" value="P450"/>
</dbReference>
<name>A0A0D2FEN1_9EURO</name>
<dbReference type="PANTHER" id="PTHR24291:SF50">
    <property type="entry name" value="BIFUNCTIONAL ALBAFLAVENONE MONOOXYGENASE_TERPENE SYNTHASE"/>
    <property type="match status" value="1"/>
</dbReference>
<gene>
    <name evidence="9" type="ORF">PV05_03044</name>
</gene>
<evidence type="ECO:0000256" key="4">
    <source>
        <dbReference type="ARBA" id="ARBA00022723"/>
    </source>
</evidence>
<dbReference type="Gene3D" id="1.10.630.10">
    <property type="entry name" value="Cytochrome P450"/>
    <property type="match status" value="1"/>
</dbReference>